<keyword evidence="1" id="KW-1133">Transmembrane helix</keyword>
<feature type="transmembrane region" description="Helical" evidence="1">
    <location>
        <begin position="73"/>
        <end position="94"/>
    </location>
</feature>
<reference evidence="2 3" key="1">
    <citation type="submission" date="2024-07" db="EMBL/GenBank/DDBJ databases">
        <title>Section-level genome sequencing and comparative genomics of Aspergillus sections Usti and Cavernicolus.</title>
        <authorList>
            <consortium name="Lawrence Berkeley National Laboratory"/>
            <person name="Nybo J.L."/>
            <person name="Vesth T.C."/>
            <person name="Theobald S."/>
            <person name="Frisvad J.C."/>
            <person name="Larsen T.O."/>
            <person name="Kjaerboelling I."/>
            <person name="Rothschild-Mancinelli K."/>
            <person name="Lyhne E.K."/>
            <person name="Kogle M.E."/>
            <person name="Barry K."/>
            <person name="Clum A."/>
            <person name="Na H."/>
            <person name="Ledsgaard L."/>
            <person name="Lin J."/>
            <person name="Lipzen A."/>
            <person name="Kuo A."/>
            <person name="Riley R."/>
            <person name="Mondo S."/>
            <person name="Labutti K."/>
            <person name="Haridas S."/>
            <person name="Pangalinan J."/>
            <person name="Salamov A.A."/>
            <person name="Simmons B.A."/>
            <person name="Magnuson J.K."/>
            <person name="Chen J."/>
            <person name="Drula E."/>
            <person name="Henrissat B."/>
            <person name="Wiebenga A."/>
            <person name="Lubbers R.J."/>
            <person name="Gomes A.C."/>
            <person name="Makela M.R."/>
            <person name="Stajich J."/>
            <person name="Grigoriev I.V."/>
            <person name="Mortensen U.H."/>
            <person name="De Vries R.P."/>
            <person name="Baker S.E."/>
            <person name="Andersen M.R."/>
        </authorList>
    </citation>
    <scope>NUCLEOTIDE SEQUENCE [LARGE SCALE GENOMIC DNA]</scope>
    <source>
        <strain evidence="2 3">CBS 209.92</strain>
    </source>
</reference>
<evidence type="ECO:0000256" key="1">
    <source>
        <dbReference type="SAM" id="Phobius"/>
    </source>
</evidence>
<protein>
    <submittedName>
        <fullName evidence="2">Uncharacterized protein</fullName>
    </submittedName>
</protein>
<comment type="caution">
    <text evidence="2">The sequence shown here is derived from an EMBL/GenBank/DDBJ whole genome shotgun (WGS) entry which is preliminary data.</text>
</comment>
<dbReference type="Proteomes" id="UP001610563">
    <property type="component" value="Unassembled WGS sequence"/>
</dbReference>
<feature type="transmembrane region" description="Helical" evidence="1">
    <location>
        <begin position="100"/>
        <end position="120"/>
    </location>
</feature>
<keyword evidence="1" id="KW-0472">Membrane</keyword>
<organism evidence="2 3">
    <name type="scientific">Aspergillus keveii</name>
    <dbReference type="NCBI Taxonomy" id="714993"/>
    <lineage>
        <taxon>Eukaryota</taxon>
        <taxon>Fungi</taxon>
        <taxon>Dikarya</taxon>
        <taxon>Ascomycota</taxon>
        <taxon>Pezizomycotina</taxon>
        <taxon>Eurotiomycetes</taxon>
        <taxon>Eurotiomycetidae</taxon>
        <taxon>Eurotiales</taxon>
        <taxon>Aspergillaceae</taxon>
        <taxon>Aspergillus</taxon>
        <taxon>Aspergillus subgen. Nidulantes</taxon>
    </lineage>
</organism>
<sequence>MPYLVEFLADLTFLCSTLPCVTTHRSCEHLSLCTSTIGSTWLEYLSFLPYIPLSLSCFYFLSHISWFLEVLFALNHISCVVSLIIKAISSMFFISLGSHFPFPCFCVIYNLLLLCFYMVYPGLAGQCTLGFFGTFASPPHLD</sequence>
<evidence type="ECO:0000313" key="2">
    <source>
        <dbReference type="EMBL" id="KAL2801129.1"/>
    </source>
</evidence>
<accession>A0ABR4GPX2</accession>
<name>A0ABR4GPX2_9EURO</name>
<gene>
    <name evidence="2" type="ORF">BJX66DRAFT_1729</name>
</gene>
<evidence type="ECO:0000313" key="3">
    <source>
        <dbReference type="Proteomes" id="UP001610563"/>
    </source>
</evidence>
<keyword evidence="1" id="KW-0812">Transmembrane</keyword>
<feature type="transmembrane region" description="Helical" evidence="1">
    <location>
        <begin position="44"/>
        <end position="61"/>
    </location>
</feature>
<proteinExistence type="predicted"/>
<dbReference type="EMBL" id="JBFTWV010000001">
    <property type="protein sequence ID" value="KAL2801129.1"/>
    <property type="molecule type" value="Genomic_DNA"/>
</dbReference>
<keyword evidence="3" id="KW-1185">Reference proteome</keyword>